<organism evidence="3 4">
    <name type="scientific">Piloderma croceum (strain F 1598)</name>
    <dbReference type="NCBI Taxonomy" id="765440"/>
    <lineage>
        <taxon>Eukaryota</taxon>
        <taxon>Fungi</taxon>
        <taxon>Dikarya</taxon>
        <taxon>Basidiomycota</taxon>
        <taxon>Agaricomycotina</taxon>
        <taxon>Agaricomycetes</taxon>
        <taxon>Agaricomycetidae</taxon>
        <taxon>Atheliales</taxon>
        <taxon>Atheliaceae</taxon>
        <taxon>Piloderma</taxon>
    </lineage>
</organism>
<dbReference type="Pfam" id="PF20209">
    <property type="entry name" value="DUF6570"/>
    <property type="match status" value="1"/>
</dbReference>
<reference evidence="4" key="2">
    <citation type="submission" date="2015-01" db="EMBL/GenBank/DDBJ databases">
        <title>Evolutionary Origins and Diversification of the Mycorrhizal Mutualists.</title>
        <authorList>
            <consortium name="DOE Joint Genome Institute"/>
            <consortium name="Mycorrhizal Genomics Consortium"/>
            <person name="Kohler A."/>
            <person name="Kuo A."/>
            <person name="Nagy L.G."/>
            <person name="Floudas D."/>
            <person name="Copeland A."/>
            <person name="Barry K.W."/>
            <person name="Cichocki N."/>
            <person name="Veneault-Fourrey C."/>
            <person name="LaButti K."/>
            <person name="Lindquist E.A."/>
            <person name="Lipzen A."/>
            <person name="Lundell T."/>
            <person name="Morin E."/>
            <person name="Murat C."/>
            <person name="Riley R."/>
            <person name="Ohm R."/>
            <person name="Sun H."/>
            <person name="Tunlid A."/>
            <person name="Henrissat B."/>
            <person name="Grigoriev I.V."/>
            <person name="Hibbett D.S."/>
            <person name="Martin F."/>
        </authorList>
    </citation>
    <scope>NUCLEOTIDE SEQUENCE [LARGE SCALE GENOMIC DNA]</scope>
    <source>
        <strain evidence="4">F 1598</strain>
    </source>
</reference>
<feature type="domain" description="DUF6570" evidence="2">
    <location>
        <begin position="147"/>
        <end position="179"/>
    </location>
</feature>
<reference evidence="3 4" key="1">
    <citation type="submission" date="2014-04" db="EMBL/GenBank/DDBJ databases">
        <authorList>
            <consortium name="DOE Joint Genome Institute"/>
            <person name="Kuo A."/>
            <person name="Tarkka M."/>
            <person name="Buscot F."/>
            <person name="Kohler A."/>
            <person name="Nagy L.G."/>
            <person name="Floudas D."/>
            <person name="Copeland A."/>
            <person name="Barry K.W."/>
            <person name="Cichocki N."/>
            <person name="Veneault-Fourrey C."/>
            <person name="LaButti K."/>
            <person name="Lindquist E.A."/>
            <person name="Lipzen A."/>
            <person name="Lundell T."/>
            <person name="Morin E."/>
            <person name="Murat C."/>
            <person name="Sun H."/>
            <person name="Tunlid A."/>
            <person name="Henrissat B."/>
            <person name="Grigoriev I.V."/>
            <person name="Hibbett D.S."/>
            <person name="Martin F."/>
            <person name="Nordberg H.P."/>
            <person name="Cantor M.N."/>
            <person name="Hua S.X."/>
        </authorList>
    </citation>
    <scope>NUCLEOTIDE SEQUENCE [LARGE SCALE GENOMIC DNA]</scope>
    <source>
        <strain evidence="3 4">F 1598</strain>
    </source>
</reference>
<dbReference type="STRING" id="765440.A0A0C3G4H3"/>
<feature type="region of interest" description="Disordered" evidence="1">
    <location>
        <begin position="402"/>
        <end position="421"/>
    </location>
</feature>
<sequence>MSSPNPYHCTLVADEFLELPSRSEIVAAEGEWSARQRARFVDLPACMVCSIEIEEYEESRDMDVQSIPNKVLLSPEAYHHGHILHDSMLLDMAAVWEVNGAYWGHVCNTCFQDLDNAVPPVLSLANGSWVGPVPAALQGFNEASFECLMVRRQKVLDTLLWLKDHNHFYRDVTLSGDRLSKLPIWGVPIWLLQHKADRYEALHNYHQYIVQASEDEAHGNGHSNTQFSEIIRHAIELLKKRQGNVFSASRLKDMMWGRVIVWSLPSVMLSIKISGDNKHVLDAVIGTKTAREWKKRNSQGVSSDGAKCDPFLLARMLRACAQGAVEDLLGLKSTQEGVQIRQTGVLGKVRRYLGSMTSGGGGSVTLNLVVWLMNGPSVSCMRAALWSSEFREKVRHYIDAVARGEPSDEEQSQDKEREMTDDLQWHTCSEICPKYHRCAHGRIPQSATTVNENGS</sequence>
<dbReference type="AlphaFoldDB" id="A0A0C3G4H3"/>
<keyword evidence="4" id="KW-1185">Reference proteome</keyword>
<gene>
    <name evidence="3" type="ORF">PILCRDRAFT_84156</name>
</gene>
<dbReference type="HOGENOM" id="CLU_601453_0_0_1"/>
<dbReference type="Proteomes" id="UP000054166">
    <property type="component" value="Unassembled WGS sequence"/>
</dbReference>
<evidence type="ECO:0000313" key="3">
    <source>
        <dbReference type="EMBL" id="KIM91125.1"/>
    </source>
</evidence>
<evidence type="ECO:0000256" key="1">
    <source>
        <dbReference type="SAM" id="MobiDB-lite"/>
    </source>
</evidence>
<accession>A0A0C3G4H3</accession>
<name>A0A0C3G4H3_PILCF</name>
<dbReference type="InParanoid" id="A0A0C3G4H3"/>
<evidence type="ECO:0000259" key="2">
    <source>
        <dbReference type="Pfam" id="PF20209"/>
    </source>
</evidence>
<protein>
    <recommendedName>
        <fullName evidence="2">DUF6570 domain-containing protein</fullName>
    </recommendedName>
</protein>
<dbReference type="OrthoDB" id="3257061at2759"/>
<feature type="compositionally biased region" description="Basic and acidic residues" evidence="1">
    <location>
        <begin position="412"/>
        <end position="421"/>
    </location>
</feature>
<proteinExistence type="predicted"/>
<dbReference type="EMBL" id="KN832972">
    <property type="protein sequence ID" value="KIM91125.1"/>
    <property type="molecule type" value="Genomic_DNA"/>
</dbReference>
<evidence type="ECO:0000313" key="4">
    <source>
        <dbReference type="Proteomes" id="UP000054166"/>
    </source>
</evidence>
<dbReference type="InterPro" id="IPR046700">
    <property type="entry name" value="DUF6570"/>
</dbReference>